<dbReference type="InterPro" id="IPR006597">
    <property type="entry name" value="Sel1-like"/>
</dbReference>
<protein>
    <recommendedName>
        <fullName evidence="3">Peptidase S9 prolyl oligopeptidase catalytic domain-containing protein</fullName>
    </recommendedName>
</protein>
<dbReference type="EMBL" id="CAMAPC010000003">
    <property type="protein sequence ID" value="CAH9053534.1"/>
    <property type="molecule type" value="Genomic_DNA"/>
</dbReference>
<dbReference type="InterPro" id="IPR011990">
    <property type="entry name" value="TPR-like_helical_dom_sf"/>
</dbReference>
<dbReference type="InterPro" id="IPR029058">
    <property type="entry name" value="AB_hydrolase_fold"/>
</dbReference>
<name>A0A9W4QUP1_9GAMM</name>
<evidence type="ECO:0000256" key="2">
    <source>
        <dbReference type="SAM" id="SignalP"/>
    </source>
</evidence>
<feature type="signal peptide" evidence="2">
    <location>
        <begin position="1"/>
        <end position="19"/>
    </location>
</feature>
<dbReference type="Pfam" id="PF08238">
    <property type="entry name" value="Sel1"/>
    <property type="match status" value="3"/>
</dbReference>
<dbReference type="Gene3D" id="3.40.50.1820">
    <property type="entry name" value="alpha/beta hydrolase"/>
    <property type="match status" value="1"/>
</dbReference>
<evidence type="ECO:0000256" key="1">
    <source>
        <dbReference type="ARBA" id="ARBA00022801"/>
    </source>
</evidence>
<organism evidence="4 5">
    <name type="scientific">Pseudoalteromonas holothuriae</name>
    <dbReference type="NCBI Taxonomy" id="2963714"/>
    <lineage>
        <taxon>Bacteria</taxon>
        <taxon>Pseudomonadati</taxon>
        <taxon>Pseudomonadota</taxon>
        <taxon>Gammaproteobacteria</taxon>
        <taxon>Alteromonadales</taxon>
        <taxon>Pseudoalteromonadaceae</taxon>
        <taxon>Pseudoalteromonas</taxon>
    </lineage>
</organism>
<evidence type="ECO:0000313" key="4">
    <source>
        <dbReference type="EMBL" id="CAH9053534.1"/>
    </source>
</evidence>
<dbReference type="Pfam" id="PF00326">
    <property type="entry name" value="Peptidase_S9"/>
    <property type="match status" value="1"/>
</dbReference>
<dbReference type="RefSeq" id="WP_261625999.1">
    <property type="nucleotide sequence ID" value="NZ_CAMAPC010000003.1"/>
</dbReference>
<dbReference type="GO" id="GO:0004252">
    <property type="term" value="F:serine-type endopeptidase activity"/>
    <property type="evidence" value="ECO:0007669"/>
    <property type="project" value="TreeGrafter"/>
</dbReference>
<dbReference type="Proteomes" id="UP001152467">
    <property type="component" value="Unassembled WGS sequence"/>
</dbReference>
<dbReference type="SMART" id="SM00671">
    <property type="entry name" value="SEL1"/>
    <property type="match status" value="3"/>
</dbReference>
<evidence type="ECO:0000313" key="5">
    <source>
        <dbReference type="Proteomes" id="UP001152467"/>
    </source>
</evidence>
<keyword evidence="5" id="KW-1185">Reference proteome</keyword>
<dbReference type="AlphaFoldDB" id="A0A9W4QUP1"/>
<proteinExistence type="predicted"/>
<keyword evidence="1" id="KW-0378">Hydrolase</keyword>
<evidence type="ECO:0000259" key="3">
    <source>
        <dbReference type="Pfam" id="PF00326"/>
    </source>
</evidence>
<dbReference type="GO" id="GO:0006508">
    <property type="term" value="P:proteolysis"/>
    <property type="evidence" value="ECO:0007669"/>
    <property type="project" value="InterPro"/>
</dbReference>
<gene>
    <name evidence="4" type="ORF">PSECIP111854_01189</name>
</gene>
<feature type="domain" description="Peptidase S9 prolyl oligopeptidase catalytic" evidence="3">
    <location>
        <begin position="417"/>
        <end position="622"/>
    </location>
</feature>
<dbReference type="SUPFAM" id="SSF53474">
    <property type="entry name" value="alpha/beta-Hydrolases"/>
    <property type="match status" value="1"/>
</dbReference>
<accession>A0A9W4QUP1</accession>
<dbReference type="SUPFAM" id="SSF82171">
    <property type="entry name" value="DPP6 N-terminal domain-like"/>
    <property type="match status" value="1"/>
</dbReference>
<dbReference type="PANTHER" id="PTHR42776">
    <property type="entry name" value="SERINE PEPTIDASE S9 FAMILY MEMBER"/>
    <property type="match status" value="1"/>
</dbReference>
<feature type="chain" id="PRO_5040992444" description="Peptidase S9 prolyl oligopeptidase catalytic domain-containing protein" evidence="2">
    <location>
        <begin position="20"/>
        <end position="959"/>
    </location>
</feature>
<reference evidence="4" key="1">
    <citation type="submission" date="2022-07" db="EMBL/GenBank/DDBJ databases">
        <authorList>
            <person name="Criscuolo A."/>
        </authorList>
    </citation>
    <scope>NUCLEOTIDE SEQUENCE</scope>
    <source>
        <strain evidence="4">CIP111854</strain>
    </source>
</reference>
<dbReference type="SUPFAM" id="SSF81901">
    <property type="entry name" value="HCP-like"/>
    <property type="match status" value="1"/>
</dbReference>
<sequence length="959" mass="110915">MRIIISFLIACNFLFSSQAAVIPADKLFSSPKYSKAKVSPNGLFLSITEKDEKNTYFKIINLETLETFNAKSFQSKTRIKEYSWLNDSKIHFKLYKNSKEVEYILAFTFKDNVKDTRFYTLNNGYMVDSLPTEPNHILYGRRNNQHHRLYKVPIDDFKYSFSKMKNAKLLDDAQKEIIGYSYDNHFERIITTELDLQNKEIIFRWRELSSSTWHTLFSYSPKDYHIIPAGFISEDVIAVLSNKNTDKVALHEFDIKTQTLGKVLFEHPQYDLIDAQFNKQGQLKSVSYYQKGVYTSQHFDLTKKKLTTQLKKALDNHEVYIIDSDHSNTKKLLYVNSASHPGAYYLYDSNINRIELLYESFPDLMSFNFAPSKYLSVTSKDGTKLDAFLTTPTGIDHDTLIVMPHGGPIGIHETDYFDPNIQYLANRGFSVLRVNFRGSAGYGKTFLQQGVGQFGQLIEQDITATVNQVLQSHQYKNVCAMGSSYGGYSSVMLAMKHPQQYSCVVAAYGIYDLPLLFNTSNYRSGDEYRSHIEGVVGKLDDSLTKLSPVYTAHKLQAPLLLIAGVDDEVSGIEQSNRFKFVLEQNNKSVDPVFYRKTGHGHSSWLWERHEAILKADFLYTTLGLKTHDIKTLNEMEKESLREDYMLLADSFEFGYLVEKDAKKSYRYYLKAAELEDARALFNIGSFFHRGQMVEYDFKKAMANYEQSANLGYASAHSRLGQLYMEGMKVERNHDKAYKYLTEANRLDDSYNNVMLLGRFFCTADEQYKNIDTCIEKFTLKDTHKLSNKKSRKVFDQRRSELAKAFMQGLYTPEEIAKLKVFMKETYNLTHLDFELDVEEAGIFEYRLGDKYRESGRYHQISDGYHVKGKNLSYGLRFTTDISGIDMRTHRTALIMMWTKQSKDGKSEPVKYSLLWGNPREDFIAIRSVESNDDNTNYSLQIYNLDKTLLYSKSFLVSQE</sequence>
<comment type="caution">
    <text evidence="4">The sequence shown here is derived from an EMBL/GenBank/DDBJ whole genome shotgun (WGS) entry which is preliminary data.</text>
</comment>
<dbReference type="Gene3D" id="1.25.40.10">
    <property type="entry name" value="Tetratricopeptide repeat domain"/>
    <property type="match status" value="1"/>
</dbReference>
<dbReference type="PANTHER" id="PTHR42776:SF27">
    <property type="entry name" value="DIPEPTIDYL PEPTIDASE FAMILY MEMBER 6"/>
    <property type="match status" value="1"/>
</dbReference>
<keyword evidence="2" id="KW-0732">Signal</keyword>
<dbReference type="InterPro" id="IPR001375">
    <property type="entry name" value="Peptidase_S9_cat"/>
</dbReference>